<reference evidence="3 4" key="1">
    <citation type="submission" date="2024-01" db="EMBL/GenBank/DDBJ databases">
        <title>Genome assemblies of Stephania.</title>
        <authorList>
            <person name="Yang L."/>
        </authorList>
    </citation>
    <scope>NUCLEOTIDE SEQUENCE [LARGE SCALE GENOMIC DNA]</scope>
    <source>
        <strain evidence="3">JXDWG</strain>
        <tissue evidence="3">Leaf</tissue>
    </source>
</reference>
<keyword evidence="2" id="KW-0812">Transmembrane</keyword>
<dbReference type="Proteomes" id="UP001419268">
    <property type="component" value="Unassembled WGS sequence"/>
</dbReference>
<evidence type="ECO:0000313" key="3">
    <source>
        <dbReference type="EMBL" id="KAK9132991.1"/>
    </source>
</evidence>
<organism evidence="3 4">
    <name type="scientific">Stephania cephalantha</name>
    <dbReference type="NCBI Taxonomy" id="152367"/>
    <lineage>
        <taxon>Eukaryota</taxon>
        <taxon>Viridiplantae</taxon>
        <taxon>Streptophyta</taxon>
        <taxon>Embryophyta</taxon>
        <taxon>Tracheophyta</taxon>
        <taxon>Spermatophyta</taxon>
        <taxon>Magnoliopsida</taxon>
        <taxon>Ranunculales</taxon>
        <taxon>Menispermaceae</taxon>
        <taxon>Menispermoideae</taxon>
        <taxon>Cissampelideae</taxon>
        <taxon>Stephania</taxon>
    </lineage>
</organism>
<accession>A0AAP0JGM8</accession>
<evidence type="ECO:0000256" key="2">
    <source>
        <dbReference type="SAM" id="Phobius"/>
    </source>
</evidence>
<evidence type="ECO:0000256" key="1">
    <source>
        <dbReference type="SAM" id="MobiDB-lite"/>
    </source>
</evidence>
<feature type="transmembrane region" description="Helical" evidence="2">
    <location>
        <begin position="49"/>
        <end position="66"/>
    </location>
</feature>
<feature type="region of interest" description="Disordered" evidence="1">
    <location>
        <begin position="132"/>
        <end position="154"/>
    </location>
</feature>
<dbReference type="AlphaFoldDB" id="A0AAP0JGM8"/>
<feature type="compositionally biased region" description="Basic and acidic residues" evidence="1">
    <location>
        <begin position="23"/>
        <end position="43"/>
    </location>
</feature>
<keyword evidence="4" id="KW-1185">Reference proteome</keyword>
<evidence type="ECO:0000313" key="4">
    <source>
        <dbReference type="Proteomes" id="UP001419268"/>
    </source>
</evidence>
<keyword evidence="2" id="KW-0472">Membrane</keyword>
<comment type="caution">
    <text evidence="3">The sequence shown here is derived from an EMBL/GenBank/DDBJ whole genome shotgun (WGS) entry which is preliminary data.</text>
</comment>
<dbReference type="EMBL" id="JBBNAG010000005">
    <property type="protein sequence ID" value="KAK9132991.1"/>
    <property type="molecule type" value="Genomic_DNA"/>
</dbReference>
<proteinExistence type="predicted"/>
<gene>
    <name evidence="3" type="ORF">Scep_012519</name>
</gene>
<name>A0AAP0JGM8_9MAGN</name>
<keyword evidence="2" id="KW-1133">Transmembrane helix</keyword>
<sequence length="177" mass="20252">MGQRNPKVQRYLIFFSSRNQSRFGEDKPKRGEEEGEKRDRDRRGGQGELIFVVSCVVVVVVAMEVRPWKVRPWRPRGVRREMAEVSPLPSNPVAVGVGSQPQLLKKKKCSNRTWDFVSGPLEKMHTRAAHLGRARGPRPGSAHGASQALARVDPTQFKKKKIEKKCWKNWVNSRKKK</sequence>
<feature type="region of interest" description="Disordered" evidence="1">
    <location>
        <begin position="19"/>
        <end position="43"/>
    </location>
</feature>
<protein>
    <submittedName>
        <fullName evidence="3">Uncharacterized protein</fullName>
    </submittedName>
</protein>